<dbReference type="InterPro" id="IPR011009">
    <property type="entry name" value="Kinase-like_dom_sf"/>
</dbReference>
<dbReference type="InParanoid" id="A0A166B299"/>
<evidence type="ECO:0000313" key="2">
    <source>
        <dbReference type="EMBL" id="KZV97279.1"/>
    </source>
</evidence>
<dbReference type="GO" id="GO:0005524">
    <property type="term" value="F:ATP binding"/>
    <property type="evidence" value="ECO:0007669"/>
    <property type="project" value="InterPro"/>
</dbReference>
<dbReference type="Gene3D" id="1.10.510.10">
    <property type="entry name" value="Transferase(Phosphotransferase) domain 1"/>
    <property type="match status" value="1"/>
</dbReference>
<accession>A0A166B299</accession>
<dbReference type="GO" id="GO:0044773">
    <property type="term" value="P:mitotic DNA damage checkpoint signaling"/>
    <property type="evidence" value="ECO:0007669"/>
    <property type="project" value="TreeGrafter"/>
</dbReference>
<dbReference type="SMART" id="SM00220">
    <property type="entry name" value="S_TKc"/>
    <property type="match status" value="1"/>
</dbReference>
<protein>
    <submittedName>
        <fullName evidence="2">Kinase-like protein</fullName>
    </submittedName>
</protein>
<dbReference type="Proteomes" id="UP000077266">
    <property type="component" value="Unassembled WGS sequence"/>
</dbReference>
<dbReference type="OrthoDB" id="5987198at2759"/>
<dbReference type="Pfam" id="PF00069">
    <property type="entry name" value="Pkinase"/>
    <property type="match status" value="1"/>
</dbReference>
<dbReference type="GO" id="GO:0004674">
    <property type="term" value="F:protein serine/threonine kinase activity"/>
    <property type="evidence" value="ECO:0007669"/>
    <property type="project" value="TreeGrafter"/>
</dbReference>
<dbReference type="PANTHER" id="PTHR44167:SF24">
    <property type="entry name" value="SERINE_THREONINE-PROTEIN KINASE CHK2"/>
    <property type="match status" value="1"/>
</dbReference>
<feature type="domain" description="Protein kinase" evidence="1">
    <location>
        <begin position="1"/>
        <end position="409"/>
    </location>
</feature>
<dbReference type="InterPro" id="IPR000719">
    <property type="entry name" value="Prot_kinase_dom"/>
</dbReference>
<keyword evidence="2" id="KW-0808">Transferase</keyword>
<dbReference type="PROSITE" id="PS50011">
    <property type="entry name" value="PROTEIN_KINASE_DOM"/>
    <property type="match status" value="1"/>
</dbReference>
<dbReference type="GO" id="GO:0005634">
    <property type="term" value="C:nucleus"/>
    <property type="evidence" value="ECO:0007669"/>
    <property type="project" value="TreeGrafter"/>
</dbReference>
<dbReference type="SUPFAM" id="SSF56112">
    <property type="entry name" value="Protein kinase-like (PK-like)"/>
    <property type="match status" value="1"/>
</dbReference>
<sequence length="409" mass="47200">MVRARVADVPVLFAASKRDHGPQEEERPWIARYNYLKSKGYKLDDRYAPDWEPSWATEDVDAYVNFRYLGASERQWYLEHEDAFVDVEARDTVKDAVRLSDGLQVIIKFAEAGSPELEILRYLSAEDVASDPRNPAQRLVDAFSVAEDDPLYGPCAMFIVLPLARDWRLPPFVVASEVIAFMRQLLEGLCFLHEHNIAHRDIRADNIMMDPTTLFPHGMHPKNNIVLASEWLFPEPQQACDRADADMRYFLIDYGSSIQFPSCDARENVPAVGCELYAPEMAKADSSGVDSTRYCDPFKGDVFALGMFTRKYFRKVLPELEVLWAGMLEKDPARRFSADDSLRLFTGVTSQFSRRVHLRRVPNVRLADFGEHWTRYSVVKERLKHWVKYFKVLLRRVVGHAWQPGRRDT</sequence>
<keyword evidence="2" id="KW-0418">Kinase</keyword>
<proteinExistence type="predicted"/>
<dbReference type="STRING" id="1314781.A0A166B299"/>
<dbReference type="PANTHER" id="PTHR44167">
    <property type="entry name" value="OVARIAN-SPECIFIC SERINE/THREONINE-PROTEIN KINASE LOK-RELATED"/>
    <property type="match status" value="1"/>
</dbReference>
<gene>
    <name evidence="2" type="ORF">EXIGLDRAFT_832990</name>
</gene>
<evidence type="ECO:0000259" key="1">
    <source>
        <dbReference type="PROSITE" id="PS50011"/>
    </source>
</evidence>
<organism evidence="2 3">
    <name type="scientific">Exidia glandulosa HHB12029</name>
    <dbReference type="NCBI Taxonomy" id="1314781"/>
    <lineage>
        <taxon>Eukaryota</taxon>
        <taxon>Fungi</taxon>
        <taxon>Dikarya</taxon>
        <taxon>Basidiomycota</taxon>
        <taxon>Agaricomycotina</taxon>
        <taxon>Agaricomycetes</taxon>
        <taxon>Auriculariales</taxon>
        <taxon>Exidiaceae</taxon>
        <taxon>Exidia</taxon>
    </lineage>
</organism>
<dbReference type="AlphaFoldDB" id="A0A166B299"/>
<keyword evidence="3" id="KW-1185">Reference proteome</keyword>
<evidence type="ECO:0000313" key="3">
    <source>
        <dbReference type="Proteomes" id="UP000077266"/>
    </source>
</evidence>
<dbReference type="EMBL" id="KV425932">
    <property type="protein sequence ID" value="KZV97279.1"/>
    <property type="molecule type" value="Genomic_DNA"/>
</dbReference>
<name>A0A166B299_EXIGL</name>
<reference evidence="2 3" key="1">
    <citation type="journal article" date="2016" name="Mol. Biol. Evol.">
        <title>Comparative Genomics of Early-Diverging Mushroom-Forming Fungi Provides Insights into the Origins of Lignocellulose Decay Capabilities.</title>
        <authorList>
            <person name="Nagy L.G."/>
            <person name="Riley R."/>
            <person name="Tritt A."/>
            <person name="Adam C."/>
            <person name="Daum C."/>
            <person name="Floudas D."/>
            <person name="Sun H."/>
            <person name="Yadav J.S."/>
            <person name="Pangilinan J."/>
            <person name="Larsson K.H."/>
            <person name="Matsuura K."/>
            <person name="Barry K."/>
            <person name="Labutti K."/>
            <person name="Kuo R."/>
            <person name="Ohm R.A."/>
            <person name="Bhattacharya S.S."/>
            <person name="Shirouzu T."/>
            <person name="Yoshinaga Y."/>
            <person name="Martin F.M."/>
            <person name="Grigoriev I.V."/>
            <person name="Hibbett D.S."/>
        </authorList>
    </citation>
    <scope>NUCLEOTIDE SEQUENCE [LARGE SCALE GENOMIC DNA]</scope>
    <source>
        <strain evidence="2 3">HHB12029</strain>
    </source>
</reference>